<dbReference type="Gene3D" id="1.25.40.20">
    <property type="entry name" value="Ankyrin repeat-containing domain"/>
    <property type="match status" value="1"/>
</dbReference>
<keyword evidence="1" id="KW-0677">Repeat</keyword>
<accession>A0A1H6MEN0</accession>
<dbReference type="PANTHER" id="PTHR24171">
    <property type="entry name" value="ANKYRIN REPEAT DOMAIN-CONTAINING PROTEIN 39-RELATED"/>
    <property type="match status" value="1"/>
</dbReference>
<sequence length="351" mass="39105">MTEQGKNIFKDSLILIGLSLILAAVSLVVTKFFKVEDNPAADLVSAIKKDDSIAFEEALKAGLDKDGNFINLVDFKKRTPLMWAAYANNNNIETTERLQESLDNEEEEDEAAAKAASKKEKSKKMYRLHYVKRILAQKGVKVDQQDEDGWTALHWASWSGLDRVVERLLDSKAKIDNKEGNGYTPLMLAAMRGNDRAVVMLLYRGADRNLKNRDGKTALQLARAGMAAYKADFDSTKTHVSKVNVDDVYKALDKARSKVERNSSDGTVSLDIVSKALNGAVAAAGKDAKDVDVRMLAYEATIKLLQMSPEQLESYFSEQARREVALKAKLITEAIRKKVLPKWFVMEPVAK</sequence>
<evidence type="ECO:0000256" key="2">
    <source>
        <dbReference type="ARBA" id="ARBA00023043"/>
    </source>
</evidence>
<evidence type="ECO:0000256" key="1">
    <source>
        <dbReference type="ARBA" id="ARBA00022737"/>
    </source>
</evidence>
<evidence type="ECO:0000256" key="5">
    <source>
        <dbReference type="SAM" id="Phobius"/>
    </source>
</evidence>
<dbReference type="AlphaFoldDB" id="A0A1H6MEN0"/>
<keyword evidence="5" id="KW-1133">Transmembrane helix</keyword>
<gene>
    <name evidence="6" type="ORF">PYTT_2450</name>
</gene>
<evidence type="ECO:0000313" key="6">
    <source>
        <dbReference type="EMBL" id="SEI00010.1"/>
    </source>
</evidence>
<evidence type="ECO:0000256" key="3">
    <source>
        <dbReference type="PROSITE-ProRule" id="PRU00023"/>
    </source>
</evidence>
<dbReference type="KEGG" id="agl:PYTT_2450"/>
<dbReference type="STRING" id="1679444.PYTT_2450"/>
<keyword evidence="2 3" id="KW-0040">ANK repeat</keyword>
<dbReference type="Pfam" id="PF00023">
    <property type="entry name" value="Ank"/>
    <property type="match status" value="1"/>
</dbReference>
<dbReference type="PROSITE" id="PS50297">
    <property type="entry name" value="ANK_REP_REGION"/>
    <property type="match status" value="2"/>
</dbReference>
<dbReference type="Pfam" id="PF12796">
    <property type="entry name" value="Ank_2"/>
    <property type="match status" value="1"/>
</dbReference>
<organism evidence="6 7">
    <name type="scientific">Akkermansia glycaniphila</name>
    <dbReference type="NCBI Taxonomy" id="1679444"/>
    <lineage>
        <taxon>Bacteria</taxon>
        <taxon>Pseudomonadati</taxon>
        <taxon>Verrucomicrobiota</taxon>
        <taxon>Verrucomicrobiia</taxon>
        <taxon>Verrucomicrobiales</taxon>
        <taxon>Akkermansiaceae</taxon>
        <taxon>Akkermansia</taxon>
    </lineage>
</organism>
<feature type="coiled-coil region" evidence="4">
    <location>
        <begin position="88"/>
        <end position="115"/>
    </location>
</feature>
<evidence type="ECO:0000313" key="7">
    <source>
        <dbReference type="Proteomes" id="UP000176204"/>
    </source>
</evidence>
<feature type="transmembrane region" description="Helical" evidence="5">
    <location>
        <begin position="12"/>
        <end position="33"/>
    </location>
</feature>
<proteinExistence type="predicted"/>
<dbReference type="SMART" id="SM00248">
    <property type="entry name" value="ANK"/>
    <property type="match status" value="3"/>
</dbReference>
<dbReference type="EMBL" id="LT629973">
    <property type="protein sequence ID" value="SEI00010.1"/>
    <property type="molecule type" value="Genomic_DNA"/>
</dbReference>
<evidence type="ECO:0000256" key="4">
    <source>
        <dbReference type="SAM" id="Coils"/>
    </source>
</evidence>
<dbReference type="InterPro" id="IPR036770">
    <property type="entry name" value="Ankyrin_rpt-contain_sf"/>
</dbReference>
<dbReference type="SUPFAM" id="SSF48403">
    <property type="entry name" value="Ankyrin repeat"/>
    <property type="match status" value="1"/>
</dbReference>
<keyword evidence="7" id="KW-1185">Reference proteome</keyword>
<feature type="repeat" description="ANK" evidence="3">
    <location>
        <begin position="148"/>
        <end position="180"/>
    </location>
</feature>
<dbReference type="Proteomes" id="UP000176204">
    <property type="component" value="Chromosome I"/>
</dbReference>
<dbReference type="PROSITE" id="PS50088">
    <property type="entry name" value="ANK_REPEAT"/>
    <property type="match status" value="2"/>
</dbReference>
<protein>
    <submittedName>
        <fullName evidence="6">Ankyrin repeats (Many copies)</fullName>
    </submittedName>
</protein>
<dbReference type="PANTHER" id="PTHR24171:SF9">
    <property type="entry name" value="ANKYRIN REPEAT DOMAIN-CONTAINING PROTEIN 39"/>
    <property type="match status" value="1"/>
</dbReference>
<dbReference type="InterPro" id="IPR002110">
    <property type="entry name" value="Ankyrin_rpt"/>
</dbReference>
<reference evidence="7" key="1">
    <citation type="submission" date="2016-09" db="EMBL/GenBank/DDBJ databases">
        <authorList>
            <person name="Koehorst J."/>
        </authorList>
    </citation>
    <scope>NUCLEOTIDE SEQUENCE [LARGE SCALE GENOMIC DNA]</scope>
</reference>
<keyword evidence="5" id="KW-0472">Membrane</keyword>
<keyword evidence="4" id="KW-0175">Coiled coil</keyword>
<keyword evidence="5" id="KW-0812">Transmembrane</keyword>
<feature type="repeat" description="ANK" evidence="3">
    <location>
        <begin position="181"/>
        <end position="213"/>
    </location>
</feature>
<name>A0A1H6MEN0_9BACT</name>
<dbReference type="RefSeq" id="WP_067777467.1">
    <property type="nucleotide sequence ID" value="NZ_JACVVN010000012.1"/>
</dbReference>